<dbReference type="EC" id="6.3.4.10" evidence="3"/>
<dbReference type="AlphaFoldDB" id="A0A6M5Z0U5"/>
<evidence type="ECO:0000259" key="2">
    <source>
        <dbReference type="PROSITE" id="PS51733"/>
    </source>
</evidence>
<dbReference type="EMBL" id="CP053452">
    <property type="protein sequence ID" value="QJW99366.1"/>
    <property type="molecule type" value="Genomic_DNA"/>
</dbReference>
<dbReference type="PANTHER" id="PTHR12835">
    <property type="entry name" value="BIOTIN PROTEIN LIGASE"/>
    <property type="match status" value="1"/>
</dbReference>
<dbReference type="Gene3D" id="3.30.930.10">
    <property type="entry name" value="Bira Bifunctional Protein, Domain 2"/>
    <property type="match status" value="1"/>
</dbReference>
<dbReference type="EC" id="6.3.4.9" evidence="3"/>
<dbReference type="PROSITE" id="PS51733">
    <property type="entry name" value="BPL_LPL_CATALYTIC"/>
    <property type="match status" value="1"/>
</dbReference>
<keyword evidence="1 3" id="KW-0436">Ligase</keyword>
<dbReference type="KEGG" id="ftj:FTUN_6974"/>
<dbReference type="Pfam" id="PF03099">
    <property type="entry name" value="BPL_LplA_LipB"/>
    <property type="match status" value="1"/>
</dbReference>
<evidence type="ECO:0000313" key="3">
    <source>
        <dbReference type="EMBL" id="QJW99366.1"/>
    </source>
</evidence>
<dbReference type="EC" id="6.3.4.11" evidence="3"/>
<organism evidence="3 4">
    <name type="scientific">Frigoriglobus tundricola</name>
    <dbReference type="NCBI Taxonomy" id="2774151"/>
    <lineage>
        <taxon>Bacteria</taxon>
        <taxon>Pseudomonadati</taxon>
        <taxon>Planctomycetota</taxon>
        <taxon>Planctomycetia</taxon>
        <taxon>Gemmatales</taxon>
        <taxon>Gemmataceae</taxon>
        <taxon>Frigoriglobus</taxon>
    </lineage>
</organism>
<feature type="domain" description="BPL/LPL catalytic" evidence="2">
    <location>
        <begin position="28"/>
        <end position="210"/>
    </location>
</feature>
<dbReference type="SUPFAM" id="SSF55681">
    <property type="entry name" value="Class II aaRS and biotin synthetases"/>
    <property type="match status" value="1"/>
</dbReference>
<evidence type="ECO:0000313" key="4">
    <source>
        <dbReference type="Proteomes" id="UP000503447"/>
    </source>
</evidence>
<accession>A0A6M5Z0U5</accession>
<dbReference type="InterPro" id="IPR004143">
    <property type="entry name" value="BPL_LPL_catalytic"/>
</dbReference>
<dbReference type="InterPro" id="IPR045864">
    <property type="entry name" value="aa-tRNA-synth_II/BPL/LPL"/>
</dbReference>
<dbReference type="NCBIfam" id="TIGR00121">
    <property type="entry name" value="birA_ligase"/>
    <property type="match status" value="1"/>
</dbReference>
<keyword evidence="4" id="KW-1185">Reference proteome</keyword>
<evidence type="ECO:0000256" key="1">
    <source>
        <dbReference type="ARBA" id="ARBA00022598"/>
    </source>
</evidence>
<name>A0A6M5Z0U5_9BACT</name>
<dbReference type="GO" id="GO:0005737">
    <property type="term" value="C:cytoplasm"/>
    <property type="evidence" value="ECO:0007669"/>
    <property type="project" value="TreeGrafter"/>
</dbReference>
<gene>
    <name evidence="3" type="ORF">FTUN_6974</name>
</gene>
<protein>
    <submittedName>
        <fullName evidence="3">Biotin--protein ligase</fullName>
        <ecNumber evidence="3">6.3.4.10</ecNumber>
        <ecNumber evidence="3">6.3.4.11</ecNumber>
        <ecNumber evidence="3">6.3.4.15</ecNumber>
        <ecNumber evidence="3">6.3.4.9</ecNumber>
    </submittedName>
</protein>
<sequence>MVGRRNALSHPSKRSMFTPRETWQFDTERIGRRVQVYDHVDSTNTLGAALADTDPDADGLVLIADQQTAGRGQYGRVWQSRPGSSLLMSVVLRPPADLLRPVVLTAWAAVSVAEAILALTGVQARIKWPNDLLIRGKKVCGILIEQSGRAGSVTTVAGMGLNLTQTLDEFAAAQLPDATSLGIASGGLIDAHTAAGVVVRKLDFEYGRLLAGERVAVEADWKWRVGLLGHQVVIEHPGGDVTTGRLRDMAFDGLEVETADGFMRVIAPEAVAHVRPQT</sequence>
<dbReference type="CDD" id="cd16442">
    <property type="entry name" value="BPL"/>
    <property type="match status" value="1"/>
</dbReference>
<dbReference type="InterPro" id="IPR004408">
    <property type="entry name" value="Biotin_CoA_COase_ligase"/>
</dbReference>
<dbReference type="PANTHER" id="PTHR12835:SF5">
    <property type="entry name" value="BIOTIN--PROTEIN LIGASE"/>
    <property type="match status" value="1"/>
</dbReference>
<dbReference type="Proteomes" id="UP000503447">
    <property type="component" value="Chromosome"/>
</dbReference>
<dbReference type="EC" id="6.3.4.15" evidence="3"/>
<proteinExistence type="predicted"/>
<reference evidence="4" key="1">
    <citation type="submission" date="2020-05" db="EMBL/GenBank/DDBJ databases">
        <title>Frigoriglobus tundricola gen. nov., sp. nov., a psychrotolerant cellulolytic planctomycete of the family Gemmataceae with two divergent copies of 16S rRNA gene.</title>
        <authorList>
            <person name="Kulichevskaya I.S."/>
            <person name="Ivanova A.A."/>
            <person name="Naumoff D.G."/>
            <person name="Beletsky A.V."/>
            <person name="Rijpstra W.I.C."/>
            <person name="Sinninghe Damste J.S."/>
            <person name="Mardanov A.V."/>
            <person name="Ravin N.V."/>
            <person name="Dedysh S.N."/>
        </authorList>
    </citation>
    <scope>NUCLEOTIDE SEQUENCE [LARGE SCALE GENOMIC DNA]</scope>
    <source>
        <strain evidence="4">PL17</strain>
    </source>
</reference>
<dbReference type="GO" id="GO:0004077">
    <property type="term" value="F:biotin--[biotin carboxyl-carrier protein] ligase activity"/>
    <property type="evidence" value="ECO:0007669"/>
    <property type="project" value="UniProtKB-EC"/>
</dbReference>